<geneLocation type="plasmid" evidence="1 2">
    <name>unnamed1</name>
</geneLocation>
<accession>A0ABZ2XQ90</accession>
<evidence type="ECO:0000313" key="1">
    <source>
        <dbReference type="EMBL" id="WZJ23520.1"/>
    </source>
</evidence>
<dbReference type="CDD" id="cd02042">
    <property type="entry name" value="ParAB_family"/>
    <property type="match status" value="1"/>
</dbReference>
<dbReference type="PANTHER" id="PTHR13696">
    <property type="entry name" value="P-LOOP CONTAINING NUCLEOSIDE TRIPHOSPHATE HYDROLASE"/>
    <property type="match status" value="1"/>
</dbReference>
<dbReference type="InterPro" id="IPR050678">
    <property type="entry name" value="DNA_Partitioning_ATPase"/>
</dbReference>
<proteinExistence type="predicted"/>
<gene>
    <name evidence="1" type="ORF">AADV58_17335</name>
</gene>
<dbReference type="SUPFAM" id="SSF52540">
    <property type="entry name" value="P-loop containing nucleoside triphosphate hydrolases"/>
    <property type="match status" value="1"/>
</dbReference>
<dbReference type="InterPro" id="IPR027417">
    <property type="entry name" value="P-loop_NTPase"/>
</dbReference>
<protein>
    <submittedName>
        <fullName evidence="1">Division plane positioning ATPase MipZ</fullName>
    </submittedName>
</protein>
<name>A0ABZ2XQ90_9RHOO</name>
<dbReference type="Proteomes" id="UP001479520">
    <property type="component" value="Plasmid unnamed1"/>
</dbReference>
<sequence length="234" mass="25614">MPIVTFGSSKGGAGKSTLCGNIVVQHMANDANTILIDSDVQRSSSRWAALRSQQGASPAVTCFQKVDDTPQGNKSQYGQDILTLNKNYSSIFIDVAGRNSRELRGAMLVTDLLVYPVRVSMFDLWTLDDDMAMLSESRIANPNLLCMIVLNDVSPHAAKRVTEVQEAMEYLSQYLHPGMTFVAETRIHGRSCVKAVVSQGITVNEIARKDKSAKQSIDEFRGLYSEIAACFGQA</sequence>
<dbReference type="EMBL" id="CP151407">
    <property type="protein sequence ID" value="WZJ23520.1"/>
    <property type="molecule type" value="Genomic_DNA"/>
</dbReference>
<dbReference type="Pfam" id="PF09140">
    <property type="entry name" value="MipZ"/>
    <property type="match status" value="1"/>
</dbReference>
<dbReference type="InterPro" id="IPR015223">
    <property type="entry name" value="MipZ"/>
</dbReference>
<dbReference type="Gene3D" id="3.40.50.300">
    <property type="entry name" value="P-loop containing nucleotide triphosphate hydrolases"/>
    <property type="match status" value="1"/>
</dbReference>
<dbReference type="RefSeq" id="WP_341744832.1">
    <property type="nucleotide sequence ID" value="NZ_CP151407.1"/>
</dbReference>
<keyword evidence="2" id="KW-1185">Reference proteome</keyword>
<organism evidence="1 2">
    <name type="scientific">Azonexus hydrophilus</name>
    <dbReference type="NCBI Taxonomy" id="418702"/>
    <lineage>
        <taxon>Bacteria</taxon>
        <taxon>Pseudomonadati</taxon>
        <taxon>Pseudomonadota</taxon>
        <taxon>Betaproteobacteria</taxon>
        <taxon>Rhodocyclales</taxon>
        <taxon>Azonexaceae</taxon>
        <taxon>Azonexus</taxon>
    </lineage>
</organism>
<dbReference type="PIRSF" id="PIRSF009320">
    <property type="entry name" value="Nuc_binding_HP_1000"/>
    <property type="match status" value="1"/>
</dbReference>
<keyword evidence="1" id="KW-0614">Plasmid</keyword>
<evidence type="ECO:0000313" key="2">
    <source>
        <dbReference type="Proteomes" id="UP001479520"/>
    </source>
</evidence>
<reference evidence="1 2" key="1">
    <citation type="submission" date="2024-04" db="EMBL/GenBank/DDBJ databases">
        <title>Dissimilatory iodate-reducing microorganisms contribute to the enrichment of iodine in groundwater.</title>
        <authorList>
            <person name="Jiang Z."/>
        </authorList>
    </citation>
    <scope>NUCLEOTIDE SEQUENCE [LARGE SCALE GENOMIC DNA]</scope>
    <source>
        <strain evidence="1 2">NCP973</strain>
        <plasmid evidence="1 2">unnamed1</plasmid>
    </source>
</reference>
<dbReference type="PANTHER" id="PTHR13696:SF96">
    <property type="entry name" value="COBQ_COBB_MIND_PARA NUCLEOTIDE BINDING DOMAIN-CONTAINING PROTEIN"/>
    <property type="match status" value="1"/>
</dbReference>